<gene>
    <name evidence="2" type="ORF">ACFSR3_16930</name>
</gene>
<reference evidence="3" key="1">
    <citation type="journal article" date="2019" name="Int. J. Syst. Evol. Microbiol.">
        <title>The Global Catalogue of Microorganisms (GCM) 10K type strain sequencing project: providing services to taxonomists for standard genome sequencing and annotation.</title>
        <authorList>
            <consortium name="The Broad Institute Genomics Platform"/>
            <consortium name="The Broad Institute Genome Sequencing Center for Infectious Disease"/>
            <person name="Wu L."/>
            <person name="Ma J."/>
        </authorList>
    </citation>
    <scope>NUCLEOTIDE SEQUENCE [LARGE SCALE GENOMIC DNA]</scope>
    <source>
        <strain evidence="3">KCTC 42107</strain>
    </source>
</reference>
<accession>A0ABW5NXC0</accession>
<evidence type="ECO:0000313" key="3">
    <source>
        <dbReference type="Proteomes" id="UP001597480"/>
    </source>
</evidence>
<dbReference type="InterPro" id="IPR051474">
    <property type="entry name" value="Anti-sigma-K/W_factor"/>
</dbReference>
<sequence length="264" mass="29351">MEEFINSGILELYIFGVTTEEENREVQEMAGKHAEVRAEILSIEKAIIDLSYSVSPQLSPEVYHRIRRELIDKHGTEDVIQLQPRKSASSYIGWAAAIVLLGCLGVQYFMYDQEVEKKEAVTKERDKYEQLFASTTKDNEQKEKALRVIRAKNSAIVNLGGQQVSPDSYAKIYMNDADNEVFVDIAGLPEAPEGKEYQVWALTLNPLTPTSIGVLDKNKVADSQGIIQVDNFEGVQAFGITLEPAGGSATPTMEQLYTLGQVKS</sequence>
<dbReference type="PANTHER" id="PTHR37461">
    <property type="entry name" value="ANTI-SIGMA-K FACTOR RSKA"/>
    <property type="match status" value="1"/>
</dbReference>
<dbReference type="PANTHER" id="PTHR37461:SF1">
    <property type="entry name" value="ANTI-SIGMA-K FACTOR RSKA"/>
    <property type="match status" value="1"/>
</dbReference>
<feature type="domain" description="Anti-sigma K factor RskA C-terminal" evidence="1">
    <location>
        <begin position="95"/>
        <end position="252"/>
    </location>
</feature>
<keyword evidence="3" id="KW-1185">Reference proteome</keyword>
<protein>
    <submittedName>
        <fullName evidence="2">Anti-sigma factor domain-containing protein</fullName>
    </submittedName>
</protein>
<dbReference type="InterPro" id="IPR018764">
    <property type="entry name" value="RskA_C"/>
</dbReference>
<name>A0ABW5NXC0_9FLAO</name>
<dbReference type="Proteomes" id="UP001597480">
    <property type="component" value="Unassembled WGS sequence"/>
</dbReference>
<evidence type="ECO:0000313" key="2">
    <source>
        <dbReference type="EMBL" id="MFD2603751.1"/>
    </source>
</evidence>
<dbReference type="EMBL" id="JBHUMD010000030">
    <property type="protein sequence ID" value="MFD2603751.1"/>
    <property type="molecule type" value="Genomic_DNA"/>
</dbReference>
<evidence type="ECO:0000259" key="1">
    <source>
        <dbReference type="Pfam" id="PF10099"/>
    </source>
</evidence>
<proteinExistence type="predicted"/>
<organism evidence="2 3">
    <name type="scientific">Flavobacterium suzhouense</name>
    <dbReference type="NCBI Taxonomy" id="1529638"/>
    <lineage>
        <taxon>Bacteria</taxon>
        <taxon>Pseudomonadati</taxon>
        <taxon>Bacteroidota</taxon>
        <taxon>Flavobacteriia</taxon>
        <taxon>Flavobacteriales</taxon>
        <taxon>Flavobacteriaceae</taxon>
        <taxon>Flavobacterium</taxon>
    </lineage>
</organism>
<comment type="caution">
    <text evidence="2">The sequence shown here is derived from an EMBL/GenBank/DDBJ whole genome shotgun (WGS) entry which is preliminary data.</text>
</comment>
<dbReference type="RefSeq" id="WP_379822698.1">
    <property type="nucleotide sequence ID" value="NZ_JBHUMD010000030.1"/>
</dbReference>
<dbReference type="Pfam" id="PF10099">
    <property type="entry name" value="RskA_C"/>
    <property type="match status" value="1"/>
</dbReference>